<dbReference type="EMBL" id="OX451741">
    <property type="protein sequence ID" value="CAI8617518.1"/>
    <property type="molecule type" value="Genomic_DNA"/>
</dbReference>
<protein>
    <recommendedName>
        <fullName evidence="4">Terpene synthase metal-binding domain-containing protein</fullName>
    </recommendedName>
</protein>
<dbReference type="Gene3D" id="1.10.600.10">
    <property type="entry name" value="Farnesyl Diphosphate Synthase"/>
    <property type="match status" value="1"/>
</dbReference>
<keyword evidence="6" id="KW-1185">Reference proteome</keyword>
<dbReference type="InterPro" id="IPR050148">
    <property type="entry name" value="Terpene_synthase-like"/>
</dbReference>
<dbReference type="AlphaFoldDB" id="A0AAV1B7P6"/>
<dbReference type="PANTHER" id="PTHR31225:SF221">
    <property type="entry name" value="(-)-GERMACRENE D SYNTHASE"/>
    <property type="match status" value="1"/>
</dbReference>
<gene>
    <name evidence="5" type="ORF">VFH_VI080600</name>
</gene>
<dbReference type="GO" id="GO:0000287">
    <property type="term" value="F:magnesium ion binding"/>
    <property type="evidence" value="ECO:0007669"/>
    <property type="project" value="InterPro"/>
</dbReference>
<feature type="domain" description="Terpene synthase metal-binding" evidence="4">
    <location>
        <begin position="1"/>
        <end position="77"/>
    </location>
</feature>
<accession>A0AAV1B7P6</accession>
<reference evidence="5 6" key="1">
    <citation type="submission" date="2023-01" db="EMBL/GenBank/DDBJ databases">
        <authorList>
            <person name="Kreplak J."/>
        </authorList>
    </citation>
    <scope>NUCLEOTIDE SEQUENCE [LARGE SCALE GENOMIC DNA]</scope>
</reference>
<proteinExistence type="predicted"/>
<dbReference type="Proteomes" id="UP001157006">
    <property type="component" value="Chromosome 6"/>
</dbReference>
<dbReference type="GO" id="GO:0016114">
    <property type="term" value="P:terpenoid biosynthetic process"/>
    <property type="evidence" value="ECO:0007669"/>
    <property type="project" value="InterPro"/>
</dbReference>
<keyword evidence="2" id="KW-0479">Metal-binding</keyword>
<dbReference type="InterPro" id="IPR008949">
    <property type="entry name" value="Isoprenoid_synthase_dom_sf"/>
</dbReference>
<dbReference type="SUPFAM" id="SSF48576">
    <property type="entry name" value="Terpenoid synthases"/>
    <property type="match status" value="1"/>
</dbReference>
<dbReference type="GO" id="GO:0010333">
    <property type="term" value="F:terpene synthase activity"/>
    <property type="evidence" value="ECO:0007669"/>
    <property type="project" value="InterPro"/>
</dbReference>
<evidence type="ECO:0000313" key="6">
    <source>
        <dbReference type="Proteomes" id="UP001157006"/>
    </source>
</evidence>
<evidence type="ECO:0000259" key="4">
    <source>
        <dbReference type="Pfam" id="PF03936"/>
    </source>
</evidence>
<sequence length="134" mass="15200">MGCIATEEVFKWLTNNPKIVNASTIICRIMDDIVSNEFEQKRGHGASSIECYMSQHGVTREDAINELSRQVTNAWKDINEELLDSTKVPKPLLMRVLNLSRVIHVLYKDEDCYTNSQGSTKNDIISILMNPCPI</sequence>
<evidence type="ECO:0000256" key="1">
    <source>
        <dbReference type="ARBA" id="ARBA00001946"/>
    </source>
</evidence>
<evidence type="ECO:0000313" key="5">
    <source>
        <dbReference type="EMBL" id="CAI8617518.1"/>
    </source>
</evidence>
<dbReference type="Pfam" id="PF03936">
    <property type="entry name" value="Terpene_synth_C"/>
    <property type="match status" value="1"/>
</dbReference>
<dbReference type="PANTHER" id="PTHR31225">
    <property type="entry name" value="OS04G0344100 PROTEIN-RELATED"/>
    <property type="match status" value="1"/>
</dbReference>
<name>A0AAV1B7P6_VICFA</name>
<keyword evidence="3" id="KW-0456">Lyase</keyword>
<evidence type="ECO:0000256" key="2">
    <source>
        <dbReference type="ARBA" id="ARBA00022723"/>
    </source>
</evidence>
<organism evidence="5 6">
    <name type="scientific">Vicia faba</name>
    <name type="common">Broad bean</name>
    <name type="synonym">Faba vulgaris</name>
    <dbReference type="NCBI Taxonomy" id="3906"/>
    <lineage>
        <taxon>Eukaryota</taxon>
        <taxon>Viridiplantae</taxon>
        <taxon>Streptophyta</taxon>
        <taxon>Embryophyta</taxon>
        <taxon>Tracheophyta</taxon>
        <taxon>Spermatophyta</taxon>
        <taxon>Magnoliopsida</taxon>
        <taxon>eudicotyledons</taxon>
        <taxon>Gunneridae</taxon>
        <taxon>Pentapetalae</taxon>
        <taxon>rosids</taxon>
        <taxon>fabids</taxon>
        <taxon>Fabales</taxon>
        <taxon>Fabaceae</taxon>
        <taxon>Papilionoideae</taxon>
        <taxon>50 kb inversion clade</taxon>
        <taxon>NPAAA clade</taxon>
        <taxon>Hologalegina</taxon>
        <taxon>IRL clade</taxon>
        <taxon>Fabeae</taxon>
        <taxon>Vicia</taxon>
    </lineage>
</organism>
<comment type="cofactor">
    <cofactor evidence="1">
        <name>Mg(2+)</name>
        <dbReference type="ChEBI" id="CHEBI:18420"/>
    </cofactor>
</comment>
<dbReference type="InterPro" id="IPR005630">
    <property type="entry name" value="Terpene_synthase_metal-bd"/>
</dbReference>
<evidence type="ECO:0000256" key="3">
    <source>
        <dbReference type="ARBA" id="ARBA00023239"/>
    </source>
</evidence>